<reference evidence="1" key="1">
    <citation type="submission" date="2022-11" db="EMBL/GenBank/DDBJ databases">
        <title>Genome Sequence of Nemania bipapillata.</title>
        <authorList>
            <person name="Buettner E."/>
        </authorList>
    </citation>
    <scope>NUCLEOTIDE SEQUENCE</scope>
    <source>
        <strain evidence="1">CP14</strain>
    </source>
</reference>
<sequence>MAPPSYMGLSGRPLSLAVSAICTTGFLLFGYDQGVMSGILTSPAFADVFEETRNNSTIQGVVTSVYDLGCLVGAIFILAVGDQLGRRRAIIAGGIIMIIGATIQVTAYPGHAPLAQFIIGRIITGVGNGMNTSTIPTYQAECSKTSNRGLLICIQGGTIAFGTLIAYWIDYGASYGPADLVWRFPIAFQIIFGIIVSTAMIWLPESPRWLLTHERYEDANNVIAAIRGYEVDSQETAFERGIILDSIRASGVFGGKSTPFKALFTNGKTQHFRRMLLGASSQFMQQVGGCNAVIYFFPILCETFITPGDHNMALLLGGVNAIVYAIFGHYPAEINPIMTRAKANAVSTCTNWLFNFFIVLITPVLVTNIGWGTFLFFAILNATFLPVIYFFYPETARRSLEEIDIIFAKGNVENISYIKAAKELPLLSDDEVEQEALRYGLIDTAARGAVKAVIQNNEKVQEEDTSKKSDEDVPSQETKEEA</sequence>
<organism evidence="1 2">
    <name type="scientific">Nemania bipapillata</name>
    <dbReference type="NCBI Taxonomy" id="110536"/>
    <lineage>
        <taxon>Eukaryota</taxon>
        <taxon>Fungi</taxon>
        <taxon>Dikarya</taxon>
        <taxon>Ascomycota</taxon>
        <taxon>Pezizomycotina</taxon>
        <taxon>Sordariomycetes</taxon>
        <taxon>Xylariomycetidae</taxon>
        <taxon>Xylariales</taxon>
        <taxon>Xylariaceae</taxon>
        <taxon>Nemania</taxon>
    </lineage>
</organism>
<keyword evidence="2" id="KW-1185">Reference proteome</keyword>
<comment type="caution">
    <text evidence="1">The sequence shown here is derived from an EMBL/GenBank/DDBJ whole genome shotgun (WGS) entry which is preliminary data.</text>
</comment>
<accession>A0ACC2J4W2</accession>
<protein>
    <submittedName>
        <fullName evidence="1">Uncharacterized protein</fullName>
    </submittedName>
</protein>
<evidence type="ECO:0000313" key="1">
    <source>
        <dbReference type="EMBL" id="KAJ8122486.1"/>
    </source>
</evidence>
<evidence type="ECO:0000313" key="2">
    <source>
        <dbReference type="Proteomes" id="UP001153334"/>
    </source>
</evidence>
<proteinExistence type="predicted"/>
<dbReference type="Proteomes" id="UP001153334">
    <property type="component" value="Unassembled WGS sequence"/>
</dbReference>
<name>A0ACC2J4W2_9PEZI</name>
<gene>
    <name evidence="1" type="ORF">ONZ43_g1332</name>
</gene>
<dbReference type="EMBL" id="JAPESX010000224">
    <property type="protein sequence ID" value="KAJ8122486.1"/>
    <property type="molecule type" value="Genomic_DNA"/>
</dbReference>